<reference evidence="1" key="1">
    <citation type="submission" date="2021-08" db="EMBL/GenBank/DDBJ databases">
        <title>WGS assembly of Ceratopteris richardii.</title>
        <authorList>
            <person name="Marchant D.B."/>
            <person name="Chen G."/>
            <person name="Jenkins J."/>
            <person name="Shu S."/>
            <person name="Leebens-Mack J."/>
            <person name="Grimwood J."/>
            <person name="Schmutz J."/>
            <person name="Soltis P."/>
            <person name="Soltis D."/>
            <person name="Chen Z.-H."/>
        </authorList>
    </citation>
    <scope>NUCLEOTIDE SEQUENCE</scope>
    <source>
        <strain evidence="1">Whitten #5841</strain>
        <tissue evidence="1">Leaf</tissue>
    </source>
</reference>
<dbReference type="Proteomes" id="UP000825935">
    <property type="component" value="Chromosome 2"/>
</dbReference>
<feature type="non-terminal residue" evidence="1">
    <location>
        <position position="1"/>
    </location>
</feature>
<dbReference type="EMBL" id="CM035407">
    <property type="protein sequence ID" value="KAH7443913.1"/>
    <property type="molecule type" value="Genomic_DNA"/>
</dbReference>
<gene>
    <name evidence="1" type="ORF">KP509_02G055600</name>
</gene>
<proteinExistence type="predicted"/>
<dbReference type="OrthoDB" id="6375801at2759"/>
<comment type="caution">
    <text evidence="1">The sequence shown here is derived from an EMBL/GenBank/DDBJ whole genome shotgun (WGS) entry which is preliminary data.</text>
</comment>
<protein>
    <submittedName>
        <fullName evidence="1">Uncharacterized protein</fullName>
    </submittedName>
</protein>
<accession>A0A8T2VDW2</accession>
<evidence type="ECO:0000313" key="1">
    <source>
        <dbReference type="EMBL" id="KAH7443913.1"/>
    </source>
</evidence>
<keyword evidence="2" id="KW-1185">Reference proteome</keyword>
<organism evidence="1 2">
    <name type="scientific">Ceratopteris richardii</name>
    <name type="common">Triangle waterfern</name>
    <dbReference type="NCBI Taxonomy" id="49495"/>
    <lineage>
        <taxon>Eukaryota</taxon>
        <taxon>Viridiplantae</taxon>
        <taxon>Streptophyta</taxon>
        <taxon>Embryophyta</taxon>
        <taxon>Tracheophyta</taxon>
        <taxon>Polypodiopsida</taxon>
        <taxon>Polypodiidae</taxon>
        <taxon>Polypodiales</taxon>
        <taxon>Pteridineae</taxon>
        <taxon>Pteridaceae</taxon>
        <taxon>Parkerioideae</taxon>
        <taxon>Ceratopteris</taxon>
    </lineage>
</organism>
<evidence type="ECO:0000313" key="2">
    <source>
        <dbReference type="Proteomes" id="UP000825935"/>
    </source>
</evidence>
<name>A0A8T2VDW2_CERRI</name>
<dbReference type="AlphaFoldDB" id="A0A8T2VDW2"/>
<sequence length="173" mass="19762">TIFESRHGKGEHDNVGVVIKMAFTHEQLKHDGATLKCVVDVVAYLRQHLSIGAFIAYTSQVRNVSSVFWEVCINDVNREDAWDFEGSWKRSRNGEHVKSSNYHALLEIVDDDVEAHMSIDTFTFEDSDDYLCDALMVYDNYVVNIKEGNLGVYLFMLTCTQEKHEETNTLCDG</sequence>